<dbReference type="SUPFAM" id="SSF55681">
    <property type="entry name" value="Class II aaRS and biotin synthetases"/>
    <property type="match status" value="1"/>
</dbReference>
<evidence type="ECO:0000256" key="2">
    <source>
        <dbReference type="ARBA" id="ARBA00022741"/>
    </source>
</evidence>
<dbReference type="NCBIfam" id="TIGR00462">
    <property type="entry name" value="genX"/>
    <property type="match status" value="1"/>
</dbReference>
<dbReference type="Proteomes" id="UP001523550">
    <property type="component" value="Unassembled WGS sequence"/>
</dbReference>
<evidence type="ECO:0000313" key="5">
    <source>
        <dbReference type="EMBL" id="MCP1727120.1"/>
    </source>
</evidence>
<keyword evidence="1 5" id="KW-0436">Ligase</keyword>
<protein>
    <submittedName>
        <fullName evidence="5">Lysyl-tRNA synthetase class 2</fullName>
        <ecNumber evidence="5">6.1.1.6</ecNumber>
    </submittedName>
</protein>
<dbReference type="InterPro" id="IPR006195">
    <property type="entry name" value="aa-tRNA-synth_II"/>
</dbReference>
<evidence type="ECO:0000256" key="1">
    <source>
        <dbReference type="ARBA" id="ARBA00022598"/>
    </source>
</evidence>
<dbReference type="PANTHER" id="PTHR42918:SF6">
    <property type="entry name" value="ELONGATION FACTOR P--(R)-BETA-LYSINE LIGASE"/>
    <property type="match status" value="1"/>
</dbReference>
<keyword evidence="3" id="KW-0067">ATP-binding</keyword>
<accession>A0ABT1G884</accession>
<dbReference type="EMBL" id="JALJYF010000001">
    <property type="protein sequence ID" value="MCP1727120.1"/>
    <property type="molecule type" value="Genomic_DNA"/>
</dbReference>
<dbReference type="InterPro" id="IPR004525">
    <property type="entry name" value="EpmA"/>
</dbReference>
<dbReference type="PRINTS" id="PR00982">
    <property type="entry name" value="TRNASYNTHLYS"/>
</dbReference>
<dbReference type="InterPro" id="IPR018149">
    <property type="entry name" value="Lys-tRNA-synth_II_C"/>
</dbReference>
<dbReference type="Gene3D" id="3.30.930.10">
    <property type="entry name" value="Bira Bifunctional Protein, Domain 2"/>
    <property type="match status" value="1"/>
</dbReference>
<reference evidence="5 6" key="1">
    <citation type="submission" date="2022-03" db="EMBL/GenBank/DDBJ databases">
        <title>Genomic Encyclopedia of Type Strains, Phase III (KMG-III): the genomes of soil and plant-associated and newly described type strains.</title>
        <authorList>
            <person name="Whitman W."/>
        </authorList>
    </citation>
    <scope>NUCLEOTIDE SEQUENCE [LARGE SCALE GENOMIC DNA]</scope>
    <source>
        <strain evidence="5 6">BSker1</strain>
    </source>
</reference>
<sequence length="328" mass="36357">MSGFHSDWWPVATRSVLEARAATLDCIRDFFRARGVLEVSTPVVSRATITDPDIPSLAAQAQDGRRWLQTSPEFPMKRLLAAGSGDIYQVCPVFRDGERGQWHNPEFALLEWYRLGFDDHDLAIETVSLIREVLNQDWVPHRDGLLPMEVLTYREAFLRHANLDPFEVSDEHVAEQAIAALGTGGPASWTREDWLDLLASARVYPALGRGCITVLTDFPASQAALARLRPEDPSRAARFEVILDGVELANGFHELADAQEQRRRFERDNARRESEGLASMPVDEHLLSALSAGLPDVAGVALGLDRLLALALGADGIDAVLTFPWERA</sequence>
<keyword evidence="6" id="KW-1185">Reference proteome</keyword>
<dbReference type="InterPro" id="IPR004364">
    <property type="entry name" value="Aa-tRNA-synt_II"/>
</dbReference>
<proteinExistence type="predicted"/>
<organism evidence="5 6">
    <name type="scientific">Natronospira proteinivora</name>
    <dbReference type="NCBI Taxonomy" id="1807133"/>
    <lineage>
        <taxon>Bacteria</taxon>
        <taxon>Pseudomonadati</taxon>
        <taxon>Pseudomonadota</taxon>
        <taxon>Gammaproteobacteria</taxon>
        <taxon>Natronospirales</taxon>
        <taxon>Natronospiraceae</taxon>
        <taxon>Natronospira</taxon>
    </lineage>
</organism>
<evidence type="ECO:0000259" key="4">
    <source>
        <dbReference type="PROSITE" id="PS50862"/>
    </source>
</evidence>
<evidence type="ECO:0000256" key="3">
    <source>
        <dbReference type="ARBA" id="ARBA00022840"/>
    </source>
</evidence>
<dbReference type="InterPro" id="IPR045864">
    <property type="entry name" value="aa-tRNA-synth_II/BPL/LPL"/>
</dbReference>
<keyword evidence="2" id="KW-0547">Nucleotide-binding</keyword>
<comment type="caution">
    <text evidence="5">The sequence shown here is derived from an EMBL/GenBank/DDBJ whole genome shotgun (WGS) entry which is preliminary data.</text>
</comment>
<evidence type="ECO:0000313" key="6">
    <source>
        <dbReference type="Proteomes" id="UP001523550"/>
    </source>
</evidence>
<dbReference type="GO" id="GO:0004824">
    <property type="term" value="F:lysine-tRNA ligase activity"/>
    <property type="evidence" value="ECO:0007669"/>
    <property type="project" value="UniProtKB-EC"/>
</dbReference>
<dbReference type="EC" id="6.1.1.6" evidence="5"/>
<dbReference type="Pfam" id="PF00152">
    <property type="entry name" value="tRNA-synt_2"/>
    <property type="match status" value="1"/>
</dbReference>
<feature type="domain" description="Aminoacyl-transfer RNA synthetases class-II family profile" evidence="4">
    <location>
        <begin position="27"/>
        <end position="324"/>
    </location>
</feature>
<name>A0ABT1G884_9GAMM</name>
<dbReference type="PROSITE" id="PS50862">
    <property type="entry name" value="AA_TRNA_LIGASE_II"/>
    <property type="match status" value="1"/>
</dbReference>
<gene>
    <name evidence="5" type="ORF">J2T60_001085</name>
</gene>
<dbReference type="NCBIfam" id="NF006828">
    <property type="entry name" value="PRK09350.1"/>
    <property type="match status" value="1"/>
</dbReference>
<dbReference type="PANTHER" id="PTHR42918">
    <property type="entry name" value="LYSYL-TRNA SYNTHETASE"/>
    <property type="match status" value="1"/>
</dbReference>
<dbReference type="RefSeq" id="WP_253446508.1">
    <property type="nucleotide sequence ID" value="NZ_JALJYF010000001.1"/>
</dbReference>